<dbReference type="AlphaFoldDB" id="A0A642UTU6"/>
<accession>A0A642UTU6</accession>
<comment type="caution">
    <text evidence="1">The sequence shown here is derived from an EMBL/GenBank/DDBJ whole genome shotgun (WGS) entry which is preliminary data.</text>
</comment>
<name>A0A642UTU6_9ASCO</name>
<protein>
    <recommendedName>
        <fullName evidence="3">DUF3445 domain-containing protein</fullName>
    </recommendedName>
</protein>
<sequence>MLLVYNVSAILLVLVFYRWLKKREFDWRAAEPQVYRPFVGKGGDYRLTMGVRSLADDDPWLRIENTYLQRTEAKQRIMEQHRQNTVLHNEIANDALRETYDVVMAYMLRRYPTCFRQTGSGKIMNTIRHCALPADATGFDKVEDLVMTLGRNVEEDLLVLMKNDADGLYYLRGGTFGFPSGFDPAEKLNKPLAHIHAPVPGYKERLEKPMDVYFDRIRPGRWVERFNWNIQPHDELYVPEANHADQDDQLDELKMEDLDFSRVYLRVERQCLTRLPNTQAVLFSIRTHLTPLTQLVREQCIHDLIPAIDALPPAMAQYKRRPAWGNAVKQWICSNA</sequence>
<dbReference type="InterPro" id="IPR021848">
    <property type="entry name" value="HODM_asu-like"/>
</dbReference>
<dbReference type="OrthoDB" id="5043642at2759"/>
<evidence type="ECO:0000313" key="2">
    <source>
        <dbReference type="Proteomes" id="UP000761534"/>
    </source>
</evidence>
<dbReference type="Pfam" id="PF11927">
    <property type="entry name" value="HODM_asu-like"/>
    <property type="match status" value="1"/>
</dbReference>
<dbReference type="VEuPathDB" id="FungiDB:TRICI_006018"/>
<reference evidence="1" key="1">
    <citation type="journal article" date="2019" name="G3 (Bethesda)">
        <title>Genome Assemblies of Two Rare Opportunistic Yeast Pathogens: Diutina rugosa (syn. Candida rugosa) and Trichomonascus ciferrii (syn. Candida ciferrii).</title>
        <authorList>
            <person name="Mixao V."/>
            <person name="Saus E."/>
            <person name="Hansen A.P."/>
            <person name="Lass-Florl C."/>
            <person name="Gabaldon T."/>
        </authorList>
    </citation>
    <scope>NUCLEOTIDE SEQUENCE</scope>
    <source>
        <strain evidence="1">CBS 4856</strain>
    </source>
</reference>
<keyword evidence="2" id="KW-1185">Reference proteome</keyword>
<proteinExistence type="predicted"/>
<dbReference type="EMBL" id="SWFS01000482">
    <property type="protein sequence ID" value="KAA8901653.1"/>
    <property type="molecule type" value="Genomic_DNA"/>
</dbReference>
<gene>
    <name evidence="1" type="ORF">TRICI_006018</name>
</gene>
<evidence type="ECO:0000313" key="1">
    <source>
        <dbReference type="EMBL" id="KAA8901653.1"/>
    </source>
</evidence>
<dbReference type="Proteomes" id="UP000761534">
    <property type="component" value="Unassembled WGS sequence"/>
</dbReference>
<evidence type="ECO:0008006" key="3">
    <source>
        <dbReference type="Google" id="ProtNLM"/>
    </source>
</evidence>
<organism evidence="1 2">
    <name type="scientific">Trichomonascus ciferrii</name>
    <dbReference type="NCBI Taxonomy" id="44093"/>
    <lineage>
        <taxon>Eukaryota</taxon>
        <taxon>Fungi</taxon>
        <taxon>Dikarya</taxon>
        <taxon>Ascomycota</taxon>
        <taxon>Saccharomycotina</taxon>
        <taxon>Dipodascomycetes</taxon>
        <taxon>Dipodascales</taxon>
        <taxon>Trichomonascaceae</taxon>
        <taxon>Trichomonascus</taxon>
        <taxon>Trichomonascus ciferrii complex</taxon>
    </lineage>
</organism>